<organism evidence="5 6">
    <name type="scientific">Aliidiomarina haloalkalitolerans</name>
    <dbReference type="NCBI Taxonomy" id="859059"/>
    <lineage>
        <taxon>Bacteria</taxon>
        <taxon>Pseudomonadati</taxon>
        <taxon>Pseudomonadota</taxon>
        <taxon>Gammaproteobacteria</taxon>
        <taxon>Alteromonadales</taxon>
        <taxon>Idiomarinaceae</taxon>
        <taxon>Aliidiomarina</taxon>
    </lineage>
</organism>
<sequence>MMERIARWQHRRQPWQSGKWLVVDIETNGLDAKNDAMLSIAWVPLRPPVIAFDQHGYHVVKSTDGLSQAAVVHQLSSADLAAGAPLAEVMQAFMHAAQGALLVAHNARFDLEVLQVAAQKIGQPAWRPHGVYCTLQAERRRLLRSQTELQQGALTLAASRARYGLPPFYGHHALNDALACGELFLAQAYRFASGHHPTVAALLKSGR</sequence>
<evidence type="ECO:0000256" key="1">
    <source>
        <dbReference type="ARBA" id="ARBA00022722"/>
    </source>
</evidence>
<dbReference type="PANTHER" id="PTHR30231">
    <property type="entry name" value="DNA POLYMERASE III SUBUNIT EPSILON"/>
    <property type="match status" value="1"/>
</dbReference>
<evidence type="ECO:0000313" key="5">
    <source>
        <dbReference type="EMBL" id="RUO18235.1"/>
    </source>
</evidence>
<accession>A0A432VPY7</accession>
<dbReference type="EMBL" id="PIPI01000010">
    <property type="protein sequence ID" value="RUO18235.1"/>
    <property type="molecule type" value="Genomic_DNA"/>
</dbReference>
<evidence type="ECO:0000256" key="3">
    <source>
        <dbReference type="ARBA" id="ARBA00022839"/>
    </source>
</evidence>
<gene>
    <name evidence="5" type="ORF">CWE06_11320</name>
</gene>
<dbReference type="GO" id="GO:0008408">
    <property type="term" value="F:3'-5' exonuclease activity"/>
    <property type="evidence" value="ECO:0007669"/>
    <property type="project" value="TreeGrafter"/>
</dbReference>
<proteinExistence type="predicted"/>
<dbReference type="Pfam" id="PF00929">
    <property type="entry name" value="RNase_T"/>
    <property type="match status" value="1"/>
</dbReference>
<dbReference type="Proteomes" id="UP000288212">
    <property type="component" value="Unassembled WGS sequence"/>
</dbReference>
<dbReference type="GO" id="GO:0003676">
    <property type="term" value="F:nucleic acid binding"/>
    <property type="evidence" value="ECO:0007669"/>
    <property type="project" value="InterPro"/>
</dbReference>
<dbReference type="InterPro" id="IPR036397">
    <property type="entry name" value="RNaseH_sf"/>
</dbReference>
<dbReference type="Gene3D" id="3.30.420.10">
    <property type="entry name" value="Ribonuclease H-like superfamily/Ribonuclease H"/>
    <property type="match status" value="1"/>
</dbReference>
<dbReference type="InterPro" id="IPR012337">
    <property type="entry name" value="RNaseH-like_sf"/>
</dbReference>
<evidence type="ECO:0000256" key="2">
    <source>
        <dbReference type="ARBA" id="ARBA00022801"/>
    </source>
</evidence>
<feature type="domain" description="Exonuclease" evidence="4">
    <location>
        <begin position="19"/>
        <end position="193"/>
    </location>
</feature>
<dbReference type="GO" id="GO:0006259">
    <property type="term" value="P:DNA metabolic process"/>
    <property type="evidence" value="ECO:0007669"/>
    <property type="project" value="UniProtKB-ARBA"/>
</dbReference>
<name>A0A432VPY7_9GAMM</name>
<dbReference type="SMART" id="SM00479">
    <property type="entry name" value="EXOIII"/>
    <property type="match status" value="1"/>
</dbReference>
<keyword evidence="1" id="KW-0540">Nuclease</keyword>
<dbReference type="InterPro" id="IPR013520">
    <property type="entry name" value="Ribonucl_H"/>
</dbReference>
<evidence type="ECO:0000259" key="4">
    <source>
        <dbReference type="SMART" id="SM00479"/>
    </source>
</evidence>
<reference evidence="5 6" key="1">
    <citation type="journal article" date="2011" name="Front. Microbiol.">
        <title>Genomic signatures of strain selection and enhancement in Bacillus atrophaeus var. globigii, a historical biowarfare simulant.</title>
        <authorList>
            <person name="Gibbons H.S."/>
            <person name="Broomall S.M."/>
            <person name="McNew L.A."/>
            <person name="Daligault H."/>
            <person name="Chapman C."/>
            <person name="Bruce D."/>
            <person name="Karavis M."/>
            <person name="Krepps M."/>
            <person name="McGregor P.A."/>
            <person name="Hong C."/>
            <person name="Park K.H."/>
            <person name="Akmal A."/>
            <person name="Feldman A."/>
            <person name="Lin J.S."/>
            <person name="Chang W.E."/>
            <person name="Higgs B.W."/>
            <person name="Demirev P."/>
            <person name="Lindquist J."/>
            <person name="Liem A."/>
            <person name="Fochler E."/>
            <person name="Read T.D."/>
            <person name="Tapia R."/>
            <person name="Johnson S."/>
            <person name="Bishop-Lilly K.A."/>
            <person name="Detter C."/>
            <person name="Han C."/>
            <person name="Sozhamannan S."/>
            <person name="Rosenzweig C.N."/>
            <person name="Skowronski E.W."/>
        </authorList>
    </citation>
    <scope>NUCLEOTIDE SEQUENCE [LARGE SCALE GENOMIC DNA]</scope>
    <source>
        <strain evidence="5 6">AK5</strain>
    </source>
</reference>
<dbReference type="AlphaFoldDB" id="A0A432VPY7"/>
<dbReference type="SUPFAM" id="SSF53098">
    <property type="entry name" value="Ribonuclease H-like"/>
    <property type="match status" value="1"/>
</dbReference>
<evidence type="ECO:0000313" key="6">
    <source>
        <dbReference type="Proteomes" id="UP000288212"/>
    </source>
</evidence>
<dbReference type="CDD" id="cd06127">
    <property type="entry name" value="DEDDh"/>
    <property type="match status" value="1"/>
</dbReference>
<protein>
    <recommendedName>
        <fullName evidence="4">Exonuclease domain-containing protein</fullName>
    </recommendedName>
</protein>
<dbReference type="GO" id="GO:0005829">
    <property type="term" value="C:cytosol"/>
    <property type="evidence" value="ECO:0007669"/>
    <property type="project" value="TreeGrafter"/>
</dbReference>
<dbReference type="PANTHER" id="PTHR30231:SF4">
    <property type="entry name" value="PROTEIN NEN2"/>
    <property type="match status" value="1"/>
</dbReference>
<comment type="caution">
    <text evidence="5">The sequence shown here is derived from an EMBL/GenBank/DDBJ whole genome shotgun (WGS) entry which is preliminary data.</text>
</comment>
<keyword evidence="3" id="KW-0269">Exonuclease</keyword>
<keyword evidence="6" id="KW-1185">Reference proteome</keyword>
<dbReference type="RefSeq" id="WP_126794284.1">
    <property type="nucleotide sequence ID" value="NZ_PIPI01000010.1"/>
</dbReference>
<keyword evidence="2" id="KW-0378">Hydrolase</keyword>
<dbReference type="OrthoDB" id="5497329at2"/>